<gene>
    <name evidence="1" type="ORF">FB566_0879</name>
</gene>
<organism evidence="1 2">
    <name type="scientific">Stackebrandtia endophytica</name>
    <dbReference type="NCBI Taxonomy" id="1496996"/>
    <lineage>
        <taxon>Bacteria</taxon>
        <taxon>Bacillati</taxon>
        <taxon>Actinomycetota</taxon>
        <taxon>Actinomycetes</taxon>
        <taxon>Glycomycetales</taxon>
        <taxon>Glycomycetaceae</taxon>
        <taxon>Stackebrandtia</taxon>
    </lineage>
</organism>
<dbReference type="InParanoid" id="A0A543AS25"/>
<accession>A0A543AS25</accession>
<evidence type="ECO:0000313" key="2">
    <source>
        <dbReference type="Proteomes" id="UP000317043"/>
    </source>
</evidence>
<proteinExistence type="predicted"/>
<dbReference type="OrthoDB" id="576140at2"/>
<dbReference type="Proteomes" id="UP000317043">
    <property type="component" value="Unassembled WGS sequence"/>
</dbReference>
<dbReference type="NCBIfam" id="TIGR03299">
    <property type="entry name" value="LGT_TIGR03299"/>
    <property type="match status" value="1"/>
</dbReference>
<evidence type="ECO:0000313" key="1">
    <source>
        <dbReference type="EMBL" id="TQL75378.1"/>
    </source>
</evidence>
<keyword evidence="2" id="KW-1185">Reference proteome</keyword>
<dbReference type="EMBL" id="VFOW01000001">
    <property type="protein sequence ID" value="TQL75378.1"/>
    <property type="molecule type" value="Genomic_DNA"/>
</dbReference>
<sequence>MAHELEQFADGTTAFVSARTPGWHQLGTVTAEAMTGSQALEAARLGDWNVRALRMEGVDVAPDGTVRRIEAPDRRMTVRTNPVTGETDYLGIVSDEYQVIQNEKCAEILDQIVDESGARFETAGSLRGGKSIFITMRMPETITIAGTDPMNLYLAATTSHDASAALRVDATPVRIVCANTQRLAMARSVSHFEFRHTTSNTLRASEARQALGISFKFFDDFQAAAERMMNESTTIDQFKQLCDELWPVPDAATDRVKAAARQRDASLRYLFRDADTNKRFAGTRYGAYQSVVEYVDHFAPASTPVARAQRALHGNGAAIKSQAWQLLAV</sequence>
<dbReference type="Pfam" id="PF06067">
    <property type="entry name" value="DUF932"/>
    <property type="match status" value="1"/>
</dbReference>
<dbReference type="RefSeq" id="WP_142035189.1">
    <property type="nucleotide sequence ID" value="NZ_JBHTGS010000001.1"/>
</dbReference>
<comment type="caution">
    <text evidence="1">The sequence shown here is derived from an EMBL/GenBank/DDBJ whole genome shotgun (WGS) entry which is preliminary data.</text>
</comment>
<name>A0A543AS25_9ACTN</name>
<dbReference type="InterPro" id="IPR017686">
    <property type="entry name" value="Phg/plasmid-like_prot"/>
</dbReference>
<dbReference type="AlphaFoldDB" id="A0A543AS25"/>
<protein>
    <submittedName>
        <fullName evidence="1">Phage/plasmid-like protein (TIGR03299 family)</fullName>
    </submittedName>
</protein>
<reference evidence="1 2" key="1">
    <citation type="submission" date="2019-06" db="EMBL/GenBank/DDBJ databases">
        <title>Sequencing the genomes of 1000 actinobacteria strains.</title>
        <authorList>
            <person name="Klenk H.-P."/>
        </authorList>
    </citation>
    <scope>NUCLEOTIDE SEQUENCE [LARGE SCALE GENOMIC DNA]</scope>
    <source>
        <strain evidence="1 2">DSM 45928</strain>
    </source>
</reference>
<dbReference type="InterPro" id="IPR026325">
    <property type="entry name" value="DUF932"/>
</dbReference>